<evidence type="ECO:0000313" key="1">
    <source>
        <dbReference type="EMBL" id="MBP1040284.1"/>
    </source>
</evidence>
<dbReference type="AlphaFoldDB" id="A0A940P8B3"/>
<sequence>MQEKKIPVSSVELGERELQKSPVYLKMNKAEKIFYIEESLKIGKIEGQKYLNQNKDIYQLLSENQIIYEKKDSKQPNDDFILRGEIHFRKKGCKITVYDESIQSIYVHHQQVLPKHLVLSNSQALEIHLAHEFFHFLEFSSGATVSEKLGKMRIPLFFNFYREVDVTACSEIAAHAFAKQFCQLEVLPNYYDLHYLNQKELAK</sequence>
<keyword evidence="2" id="KW-1185">Reference proteome</keyword>
<organism evidence="1 2">
    <name type="scientific">Vagococcus allomyrinae</name>
    <dbReference type="NCBI Taxonomy" id="2794353"/>
    <lineage>
        <taxon>Bacteria</taxon>
        <taxon>Bacillati</taxon>
        <taxon>Bacillota</taxon>
        <taxon>Bacilli</taxon>
        <taxon>Lactobacillales</taxon>
        <taxon>Enterococcaceae</taxon>
        <taxon>Vagococcus</taxon>
    </lineage>
</organism>
<dbReference type="EMBL" id="JAEEGA010000002">
    <property type="protein sequence ID" value="MBP1040284.1"/>
    <property type="molecule type" value="Genomic_DNA"/>
</dbReference>
<reference evidence="1" key="1">
    <citation type="submission" date="2020-12" db="EMBL/GenBank/DDBJ databases">
        <title>Vagococcus allomyrinae sp. nov. and Enterococcus lavae sp. nov., isolated from the larvae of Allomyrina dichotoma.</title>
        <authorList>
            <person name="Lee S.D."/>
        </authorList>
    </citation>
    <scope>NUCLEOTIDE SEQUENCE</scope>
    <source>
        <strain evidence="1">BWB3-3</strain>
    </source>
</reference>
<accession>A0A940P8B3</accession>
<name>A0A940P8B3_9ENTE</name>
<proteinExistence type="predicted"/>
<gene>
    <name evidence="1" type="ORF">I6N95_04580</name>
</gene>
<comment type="caution">
    <text evidence="1">The sequence shown here is derived from an EMBL/GenBank/DDBJ whole genome shotgun (WGS) entry which is preliminary data.</text>
</comment>
<evidence type="ECO:0000313" key="2">
    <source>
        <dbReference type="Proteomes" id="UP000674938"/>
    </source>
</evidence>
<dbReference type="Proteomes" id="UP000674938">
    <property type="component" value="Unassembled WGS sequence"/>
</dbReference>
<dbReference type="RefSeq" id="WP_209525176.1">
    <property type="nucleotide sequence ID" value="NZ_JAEEGA010000002.1"/>
</dbReference>
<protein>
    <submittedName>
        <fullName evidence="1">Uncharacterized protein</fullName>
    </submittedName>
</protein>